<keyword evidence="6" id="KW-1185">Reference proteome</keyword>
<evidence type="ECO:0000259" key="4">
    <source>
        <dbReference type="PROSITE" id="PS51017"/>
    </source>
</evidence>
<dbReference type="PROSITE" id="PS51017">
    <property type="entry name" value="CCT"/>
    <property type="match status" value="1"/>
</dbReference>
<feature type="compositionally biased region" description="Polar residues" evidence="3">
    <location>
        <begin position="145"/>
        <end position="161"/>
    </location>
</feature>
<feature type="region of interest" description="Disordered" evidence="3">
    <location>
        <begin position="59"/>
        <end position="89"/>
    </location>
</feature>
<keyword evidence="2" id="KW-0539">Nucleus</keyword>
<evidence type="ECO:0000256" key="1">
    <source>
        <dbReference type="ARBA" id="ARBA00004123"/>
    </source>
</evidence>
<proteinExistence type="predicted"/>
<feature type="compositionally biased region" description="Low complexity" evidence="3">
    <location>
        <begin position="483"/>
        <end position="492"/>
    </location>
</feature>
<evidence type="ECO:0000256" key="3">
    <source>
        <dbReference type="SAM" id="MobiDB-lite"/>
    </source>
</evidence>
<dbReference type="OrthoDB" id="294339at2759"/>
<feature type="compositionally biased region" description="Basic and acidic residues" evidence="3">
    <location>
        <begin position="539"/>
        <end position="564"/>
    </location>
</feature>
<protein>
    <recommendedName>
        <fullName evidence="4">CCT domain-containing protein</fullName>
    </recommendedName>
</protein>
<dbReference type="EMBL" id="LDAU01000204">
    <property type="protein sequence ID" value="KRW99733.1"/>
    <property type="molecule type" value="Genomic_DNA"/>
</dbReference>
<sequence>MELATTIDTNDQKNIQFMNFLQQQMKKMPQNTQNTQNPLQPNYSSQNLQNLENFLQQGKHQQNLTKQSSNGSENLNKKMSESGNGSKFQPGYIEKQLLSQQQDLNAFEESVKENIVNYPQNFSFGLDFQQQQNYQQQPIKKNQNFQENPNSSPQKIKSQHYQQQQLQNQNQNTKSPLISLFSQQYTDFLTKYLNQQHDQINQKQNEQKKQHYTTQQKYQYNLKPQQQQQQLSQQQHIKTQDNQNQNKQQQQFQQQQLNQLNQQSNQQQSEIGPIAKYYGNQQFVKYPIQDPLMLLQPQLQKQKNNQNANISYYLMQTEELQAIKERNRLIRQEKIQKYKNKKRNWQRTVSYDCRKRVADNRLRVKGRFISKKINKKIKSNKFNFRDVKQFFELKKGQNQEITKYFQILNPKIKKQDNLMTNQQIQQPLQNAEILHLKEQYQKFQQNNNNIISSQYNQKLLSRIQAKQIIFELVKKKNFLKSNNNNCQNSNIIENEDDDCEYTDSDEEDEYEENDGEDYEEEEENQELDLDIDEEDITEQELKQYKNEKDKEKEKSQSQKVETNKKIQNNKQIVNFNKVDKKKQNK</sequence>
<dbReference type="InParanoid" id="A0A0V0QBY3"/>
<feature type="compositionally biased region" description="Polar residues" evidence="3">
    <location>
        <begin position="59"/>
        <end position="74"/>
    </location>
</feature>
<dbReference type="InterPro" id="IPR010402">
    <property type="entry name" value="CCT_domain"/>
</dbReference>
<dbReference type="Proteomes" id="UP000054937">
    <property type="component" value="Unassembled WGS sequence"/>
</dbReference>
<evidence type="ECO:0000256" key="2">
    <source>
        <dbReference type="ARBA" id="ARBA00023242"/>
    </source>
</evidence>
<feature type="compositionally biased region" description="Low complexity" evidence="3">
    <location>
        <begin position="162"/>
        <end position="172"/>
    </location>
</feature>
<feature type="compositionally biased region" description="Acidic residues" evidence="3">
    <location>
        <begin position="493"/>
        <end position="538"/>
    </location>
</feature>
<accession>A0A0V0QBY3</accession>
<gene>
    <name evidence="5" type="ORF">PPERSA_07810</name>
</gene>
<evidence type="ECO:0000313" key="6">
    <source>
        <dbReference type="Proteomes" id="UP000054937"/>
    </source>
</evidence>
<name>A0A0V0QBY3_PSEPJ</name>
<feature type="domain" description="CCT" evidence="4">
    <location>
        <begin position="331"/>
        <end position="371"/>
    </location>
</feature>
<comment type="caution">
    <text evidence="5">The sequence shown here is derived from an EMBL/GenBank/DDBJ whole genome shotgun (WGS) entry which is preliminary data.</text>
</comment>
<organism evidence="5 6">
    <name type="scientific">Pseudocohnilembus persalinus</name>
    <name type="common">Ciliate</name>
    <dbReference type="NCBI Taxonomy" id="266149"/>
    <lineage>
        <taxon>Eukaryota</taxon>
        <taxon>Sar</taxon>
        <taxon>Alveolata</taxon>
        <taxon>Ciliophora</taxon>
        <taxon>Intramacronucleata</taxon>
        <taxon>Oligohymenophorea</taxon>
        <taxon>Scuticociliatia</taxon>
        <taxon>Philasterida</taxon>
        <taxon>Pseudocohnilembidae</taxon>
        <taxon>Pseudocohnilembus</taxon>
    </lineage>
</organism>
<comment type="subcellular location">
    <subcellularLocation>
        <location evidence="1">Nucleus</location>
    </subcellularLocation>
</comment>
<feature type="region of interest" description="Disordered" evidence="3">
    <location>
        <begin position="143"/>
        <end position="172"/>
    </location>
</feature>
<feature type="compositionally biased region" description="Low complexity" evidence="3">
    <location>
        <begin position="565"/>
        <end position="576"/>
    </location>
</feature>
<evidence type="ECO:0000313" key="5">
    <source>
        <dbReference type="EMBL" id="KRW99733.1"/>
    </source>
</evidence>
<dbReference type="Pfam" id="PF06203">
    <property type="entry name" value="CCT"/>
    <property type="match status" value="1"/>
</dbReference>
<feature type="region of interest" description="Disordered" evidence="3">
    <location>
        <begin position="223"/>
        <end position="268"/>
    </location>
</feature>
<dbReference type="GO" id="GO:0005634">
    <property type="term" value="C:nucleus"/>
    <property type="evidence" value="ECO:0007669"/>
    <property type="project" value="UniProtKB-SubCell"/>
</dbReference>
<reference evidence="5 6" key="1">
    <citation type="journal article" date="2015" name="Sci. Rep.">
        <title>Genome of the facultative scuticociliatosis pathogen Pseudocohnilembus persalinus provides insight into its virulence through horizontal gene transfer.</title>
        <authorList>
            <person name="Xiong J."/>
            <person name="Wang G."/>
            <person name="Cheng J."/>
            <person name="Tian M."/>
            <person name="Pan X."/>
            <person name="Warren A."/>
            <person name="Jiang C."/>
            <person name="Yuan D."/>
            <person name="Miao W."/>
        </authorList>
    </citation>
    <scope>NUCLEOTIDE SEQUENCE [LARGE SCALE GENOMIC DNA]</scope>
    <source>
        <strain evidence="5">36N120E</strain>
    </source>
</reference>
<feature type="region of interest" description="Disordered" evidence="3">
    <location>
        <begin position="483"/>
        <end position="585"/>
    </location>
</feature>
<dbReference type="AlphaFoldDB" id="A0A0V0QBY3"/>